<accession>G4NLX7</accession>
<dbReference type="EMBL" id="CP002401">
    <property type="protein sequence ID" value="AEP35731.1"/>
    <property type="molecule type" value="Genomic_DNA"/>
</dbReference>
<proteinExistence type="predicted"/>
<evidence type="ECO:0000313" key="1">
    <source>
        <dbReference type="EMBL" id="AEP35731.1"/>
    </source>
</evidence>
<evidence type="ECO:0000313" key="2">
    <source>
        <dbReference type="Proteomes" id="UP000009287"/>
    </source>
</evidence>
<protein>
    <submittedName>
        <fullName evidence="1">Uncharacterized protein</fullName>
    </submittedName>
</protein>
<gene>
    <name evidence="1" type="ordered locus">CTO_1018</name>
</gene>
<dbReference type="Proteomes" id="UP000009287">
    <property type="component" value="Chromosome"/>
</dbReference>
<dbReference type="KEGG" id="cra:CTO_1018"/>
<name>G4NLX7_CHLT4</name>
<sequence>MQETLLASIYGIQEPRRSQYLGFLGARILKG</sequence>
<organism evidence="1 2">
    <name type="scientific">Chlamydia trachomatis serovar A (strain A2497)</name>
    <dbReference type="NCBI Taxonomy" id="580047"/>
    <lineage>
        <taxon>Bacteria</taxon>
        <taxon>Pseudomonadati</taxon>
        <taxon>Chlamydiota</taxon>
        <taxon>Chlamydiia</taxon>
        <taxon>Chlamydiales</taxon>
        <taxon>Chlamydiaceae</taxon>
        <taxon>Chlamydia/Chlamydophila group</taxon>
        <taxon>Chlamydia</taxon>
    </lineage>
</organism>
<dbReference type="AlphaFoldDB" id="G4NLX7"/>
<reference evidence="1 2" key="1">
    <citation type="journal article" date="2011" name="J. Exp. Med.">
        <title>A live-attenuated chlamydial vaccine protects against trachoma in nonhuman primates.</title>
        <authorList>
            <person name="Kari L."/>
            <person name="Whitmire W.M."/>
            <person name="Olivares-Zavaleta N."/>
            <person name="Goheen M.M."/>
            <person name="Taylor L.D."/>
            <person name="Carlson J.H."/>
            <person name="Sturdevant G.L."/>
            <person name="Lu C."/>
            <person name="Bakios L.E."/>
            <person name="Randall L.B."/>
            <person name="Parnell M.J."/>
            <person name="Zhong G."/>
            <person name="Caldwell H.D."/>
        </authorList>
    </citation>
    <scope>NUCLEOTIDE SEQUENCE [LARGE SCALE GENOMIC DNA]</scope>
    <source>
        <strain evidence="1 2">A2497</strain>
    </source>
</reference>